<dbReference type="EMBL" id="UYSL01001777">
    <property type="protein sequence ID" value="VDL65473.1"/>
    <property type="molecule type" value="Genomic_DNA"/>
</dbReference>
<dbReference type="AlphaFoldDB" id="A0A0N4XH81"/>
<sequence length="69" mass="8201">MPLKRHRRQLTYFEESFTGKEAVDFLMDLLPRLIFEGRQVDRCAEFSFLRVFVIYISSSLDGCPIRLEL</sequence>
<evidence type="ECO:0000313" key="3">
    <source>
        <dbReference type="WBParaSite" id="NBR_0000188301-mRNA-1"/>
    </source>
</evidence>
<dbReference type="InterPro" id="IPR036388">
    <property type="entry name" value="WH-like_DNA-bd_sf"/>
</dbReference>
<gene>
    <name evidence="1" type="ORF">NBR_LOCUS1884</name>
</gene>
<accession>A0A0N4XH81</accession>
<organism evidence="3">
    <name type="scientific">Nippostrongylus brasiliensis</name>
    <name type="common">Rat hookworm</name>
    <dbReference type="NCBI Taxonomy" id="27835"/>
    <lineage>
        <taxon>Eukaryota</taxon>
        <taxon>Metazoa</taxon>
        <taxon>Ecdysozoa</taxon>
        <taxon>Nematoda</taxon>
        <taxon>Chromadorea</taxon>
        <taxon>Rhabditida</taxon>
        <taxon>Rhabditina</taxon>
        <taxon>Rhabditomorpha</taxon>
        <taxon>Strongyloidea</taxon>
        <taxon>Heligmosomidae</taxon>
        <taxon>Nippostrongylus</taxon>
    </lineage>
</organism>
<dbReference type="WBParaSite" id="NBR_0000188301-mRNA-1">
    <property type="protein sequence ID" value="NBR_0000188301-mRNA-1"/>
    <property type="gene ID" value="NBR_0000188301"/>
</dbReference>
<evidence type="ECO:0000313" key="1">
    <source>
        <dbReference type="EMBL" id="VDL65473.1"/>
    </source>
</evidence>
<protein>
    <submittedName>
        <fullName evidence="3">DUF2887 domain-containing protein</fullName>
    </submittedName>
</protein>
<reference evidence="3" key="1">
    <citation type="submission" date="2017-02" db="UniProtKB">
        <authorList>
            <consortium name="WormBaseParasite"/>
        </authorList>
    </citation>
    <scope>IDENTIFICATION</scope>
</reference>
<dbReference type="Proteomes" id="UP000271162">
    <property type="component" value="Unassembled WGS sequence"/>
</dbReference>
<dbReference type="STRING" id="27835.A0A0N4XH81"/>
<reference evidence="1 2" key="2">
    <citation type="submission" date="2018-11" db="EMBL/GenBank/DDBJ databases">
        <authorList>
            <consortium name="Pathogen Informatics"/>
        </authorList>
    </citation>
    <scope>NUCLEOTIDE SEQUENCE [LARGE SCALE GENOMIC DNA]</scope>
</reference>
<evidence type="ECO:0000313" key="2">
    <source>
        <dbReference type="Proteomes" id="UP000271162"/>
    </source>
</evidence>
<name>A0A0N4XH81_NIPBR</name>
<keyword evidence="2" id="KW-1185">Reference proteome</keyword>
<proteinExistence type="predicted"/>
<dbReference type="Gene3D" id="1.10.10.10">
    <property type="entry name" value="Winged helix-like DNA-binding domain superfamily/Winged helix DNA-binding domain"/>
    <property type="match status" value="1"/>
</dbReference>